<evidence type="ECO:0000313" key="2">
    <source>
        <dbReference type="EMBL" id="KAG6523810.1"/>
    </source>
</evidence>
<feature type="compositionally biased region" description="Acidic residues" evidence="1">
    <location>
        <begin position="89"/>
        <end position="102"/>
    </location>
</feature>
<sequence>MAQSHWPLRDINPLESSRVNEKDIEDINEEEFVAPCFSDYPEIWDTLGEPSGRYNFMVKYTPTPTINEVVLTEEQLKEYTFPSIWDSTPWEDDPEWDIDELPEPPPEPEIQEYEEEENPETYFLGLQNLETDYPTSIPDPTQQPIYWESSDAESEAY</sequence>
<feature type="region of interest" description="Disordered" evidence="1">
    <location>
        <begin position="83"/>
        <end position="157"/>
    </location>
</feature>
<feature type="compositionally biased region" description="Polar residues" evidence="1">
    <location>
        <begin position="128"/>
        <end position="144"/>
    </location>
</feature>
<evidence type="ECO:0000256" key="1">
    <source>
        <dbReference type="SAM" id="MobiDB-lite"/>
    </source>
</evidence>
<accession>A0A8J5H9G2</accession>
<dbReference type="EMBL" id="JACMSC010000004">
    <property type="protein sequence ID" value="KAG6523810.1"/>
    <property type="molecule type" value="Genomic_DNA"/>
</dbReference>
<keyword evidence="3" id="KW-1185">Reference proteome</keyword>
<dbReference type="Proteomes" id="UP000734854">
    <property type="component" value="Unassembled WGS sequence"/>
</dbReference>
<name>A0A8J5H9G2_ZINOF</name>
<feature type="compositionally biased region" description="Acidic residues" evidence="1">
    <location>
        <begin position="109"/>
        <end position="119"/>
    </location>
</feature>
<reference evidence="2 3" key="1">
    <citation type="submission" date="2020-08" db="EMBL/GenBank/DDBJ databases">
        <title>Plant Genome Project.</title>
        <authorList>
            <person name="Zhang R.-G."/>
        </authorList>
    </citation>
    <scope>NUCLEOTIDE SEQUENCE [LARGE SCALE GENOMIC DNA]</scope>
    <source>
        <tissue evidence="2">Rhizome</tissue>
    </source>
</reference>
<evidence type="ECO:0000313" key="3">
    <source>
        <dbReference type="Proteomes" id="UP000734854"/>
    </source>
</evidence>
<gene>
    <name evidence="2" type="ORF">ZIOFF_013697</name>
</gene>
<comment type="caution">
    <text evidence="2">The sequence shown here is derived from an EMBL/GenBank/DDBJ whole genome shotgun (WGS) entry which is preliminary data.</text>
</comment>
<protein>
    <submittedName>
        <fullName evidence="2">Uncharacterized protein</fullName>
    </submittedName>
</protein>
<organism evidence="2 3">
    <name type="scientific">Zingiber officinale</name>
    <name type="common">Ginger</name>
    <name type="synonym">Amomum zingiber</name>
    <dbReference type="NCBI Taxonomy" id="94328"/>
    <lineage>
        <taxon>Eukaryota</taxon>
        <taxon>Viridiplantae</taxon>
        <taxon>Streptophyta</taxon>
        <taxon>Embryophyta</taxon>
        <taxon>Tracheophyta</taxon>
        <taxon>Spermatophyta</taxon>
        <taxon>Magnoliopsida</taxon>
        <taxon>Liliopsida</taxon>
        <taxon>Zingiberales</taxon>
        <taxon>Zingiberaceae</taxon>
        <taxon>Zingiber</taxon>
    </lineage>
</organism>
<proteinExistence type="predicted"/>
<dbReference type="AlphaFoldDB" id="A0A8J5H9G2"/>